<keyword evidence="2" id="KW-1185">Reference proteome</keyword>
<dbReference type="Proteomes" id="UP001199314">
    <property type="component" value="Unassembled WGS sequence"/>
</dbReference>
<dbReference type="Gene3D" id="3.40.190.10">
    <property type="entry name" value="Periplasmic binding protein-like II"/>
    <property type="match status" value="1"/>
</dbReference>
<evidence type="ECO:0000313" key="1">
    <source>
        <dbReference type="EMBL" id="MBZ9778303.1"/>
    </source>
</evidence>
<evidence type="ECO:0000313" key="2">
    <source>
        <dbReference type="Proteomes" id="UP001199314"/>
    </source>
</evidence>
<dbReference type="SUPFAM" id="SSF53850">
    <property type="entry name" value="Periplasmic binding protein-like II"/>
    <property type="match status" value="1"/>
</dbReference>
<accession>A0ABS7XH72</accession>
<sequence>MLTIFFCLFSCQSNPEKKNTHETADSNVDTLTVDFWNGNRSEIRQDHEREILEAILEATFAEFGPWKIKESCEEYPGDEESKAFSQKNHDVLVTIAGNQKFNDDEVIVINKPLAKNLLGYRVPIINQKDALKFPKISEANIKQLTQGIPETWSDANIFRHNGFNVSEEGTFDDIFYRLANDSFDYVTLGANEVKSIFENRASKIEGLIIEDELMFFYPFPLVFYVNPDQSELAMRLEKGLSIIEKNGTLDAIFDKYYGNLVEKLNLKNRQLIQLENPFIPAVFDDLKLNFKFVNNQ</sequence>
<dbReference type="EMBL" id="JAIQZE010000004">
    <property type="protein sequence ID" value="MBZ9778303.1"/>
    <property type="molecule type" value="Genomic_DNA"/>
</dbReference>
<comment type="caution">
    <text evidence="1">The sequence shown here is derived from an EMBL/GenBank/DDBJ whole genome shotgun (WGS) entry which is preliminary data.</text>
</comment>
<name>A0ABS7XH72_9FLAO</name>
<protein>
    <submittedName>
        <fullName evidence="1">Transporter substrate-binding domain-containing protein</fullName>
    </submittedName>
</protein>
<proteinExistence type="predicted"/>
<gene>
    <name evidence="1" type="ORF">LB452_05140</name>
</gene>
<dbReference type="RefSeq" id="WP_224460659.1">
    <property type="nucleotide sequence ID" value="NZ_JAIQZE010000004.1"/>
</dbReference>
<reference evidence="2" key="1">
    <citation type="submission" date="2023-07" db="EMBL/GenBank/DDBJ databases">
        <title>Novel species isolated from saline lakes on Tibetan Plateau.</title>
        <authorList>
            <person name="Lu H."/>
        </authorList>
    </citation>
    <scope>NUCLEOTIDE SEQUENCE [LARGE SCALE GENOMIC DNA]</scope>
    <source>
        <strain evidence="2">CAK8W</strain>
    </source>
</reference>
<organism evidence="1 2">
    <name type="scientific">Psychroflexus longus</name>
    <dbReference type="NCBI Taxonomy" id="2873596"/>
    <lineage>
        <taxon>Bacteria</taxon>
        <taxon>Pseudomonadati</taxon>
        <taxon>Bacteroidota</taxon>
        <taxon>Flavobacteriia</taxon>
        <taxon>Flavobacteriales</taxon>
        <taxon>Flavobacteriaceae</taxon>
        <taxon>Psychroflexus</taxon>
    </lineage>
</organism>